<evidence type="ECO:0000256" key="6">
    <source>
        <dbReference type="ARBA" id="ARBA00049342"/>
    </source>
</evidence>
<keyword evidence="4" id="KW-0560">Oxidoreductase</keyword>
<dbReference type="PANTHER" id="PTHR19384">
    <property type="entry name" value="NITRIC OXIDE SYNTHASE-RELATED"/>
    <property type="match status" value="1"/>
</dbReference>
<accession>A0A9W8Z9T7</accession>
<dbReference type="InterPro" id="IPR017938">
    <property type="entry name" value="Riboflavin_synthase-like_b-brl"/>
</dbReference>
<dbReference type="InterPro" id="IPR023173">
    <property type="entry name" value="NADPH_Cyt_P450_Rdtase_alpha"/>
</dbReference>
<dbReference type="GO" id="GO:0003958">
    <property type="term" value="F:NADPH-hemoprotein reductase activity"/>
    <property type="evidence" value="ECO:0007669"/>
    <property type="project" value="UniProtKB-EC"/>
</dbReference>
<dbReference type="InterPro" id="IPR017927">
    <property type="entry name" value="FAD-bd_FR_type"/>
</dbReference>
<evidence type="ECO:0000256" key="4">
    <source>
        <dbReference type="ARBA" id="ARBA00023002"/>
    </source>
</evidence>
<organism evidence="8 9">
    <name type="scientific">Didymella pomorum</name>
    <dbReference type="NCBI Taxonomy" id="749634"/>
    <lineage>
        <taxon>Eukaryota</taxon>
        <taxon>Fungi</taxon>
        <taxon>Dikarya</taxon>
        <taxon>Ascomycota</taxon>
        <taxon>Pezizomycotina</taxon>
        <taxon>Dothideomycetes</taxon>
        <taxon>Pleosporomycetidae</taxon>
        <taxon>Pleosporales</taxon>
        <taxon>Pleosporineae</taxon>
        <taxon>Didymellaceae</taxon>
        <taxon>Didymella</taxon>
    </lineage>
</organism>
<dbReference type="EMBL" id="JAPEVA010000075">
    <property type="protein sequence ID" value="KAJ4401362.1"/>
    <property type="molecule type" value="Genomic_DNA"/>
</dbReference>
<evidence type="ECO:0000256" key="5">
    <source>
        <dbReference type="ARBA" id="ARBA00047827"/>
    </source>
</evidence>
<dbReference type="GO" id="GO:0010181">
    <property type="term" value="F:FMN binding"/>
    <property type="evidence" value="ECO:0007669"/>
    <property type="project" value="TreeGrafter"/>
</dbReference>
<comment type="catalytic activity">
    <reaction evidence="5">
        <text>an organic molecule + reduced [NADPH--hemoprotein reductase] + O2 = an alcohol + oxidized [NADPH--hemoprotein reductase] + H2O + H(+)</text>
        <dbReference type="Rhea" id="RHEA:17149"/>
        <dbReference type="Rhea" id="RHEA-COMP:11964"/>
        <dbReference type="Rhea" id="RHEA-COMP:11965"/>
        <dbReference type="ChEBI" id="CHEBI:15377"/>
        <dbReference type="ChEBI" id="CHEBI:15378"/>
        <dbReference type="ChEBI" id="CHEBI:15379"/>
        <dbReference type="ChEBI" id="CHEBI:30879"/>
        <dbReference type="ChEBI" id="CHEBI:57618"/>
        <dbReference type="ChEBI" id="CHEBI:58210"/>
        <dbReference type="ChEBI" id="CHEBI:142491"/>
        <dbReference type="EC" id="1.14.14.1"/>
    </reaction>
</comment>
<dbReference type="InterPro" id="IPR001433">
    <property type="entry name" value="OxRdtase_FAD/NAD-bd"/>
</dbReference>
<dbReference type="Proteomes" id="UP001140510">
    <property type="component" value="Unassembled WGS sequence"/>
</dbReference>
<keyword evidence="2" id="KW-0285">Flavoprotein</keyword>
<dbReference type="GO" id="GO:0016712">
    <property type="term" value="F:oxidoreductase activity, acting on paired donors, with incorporation or reduction of molecular oxygen, reduced flavin or flavoprotein as one donor, and incorporation of one atom of oxygen"/>
    <property type="evidence" value="ECO:0007669"/>
    <property type="project" value="UniProtKB-EC"/>
</dbReference>
<evidence type="ECO:0000256" key="2">
    <source>
        <dbReference type="ARBA" id="ARBA00022630"/>
    </source>
</evidence>
<dbReference type="SUPFAM" id="SSF52343">
    <property type="entry name" value="Ferredoxin reductase-like, C-terminal NADP-linked domain"/>
    <property type="match status" value="1"/>
</dbReference>
<keyword evidence="3" id="KW-0274">FAD</keyword>
<dbReference type="PANTHER" id="PTHR19384:SF127">
    <property type="entry name" value="BIFUNCTIONAL CYTOCHROME P450_NADPH--P450 REDUCTASE"/>
    <property type="match status" value="1"/>
</dbReference>
<dbReference type="Pfam" id="PF00667">
    <property type="entry name" value="FAD_binding_1"/>
    <property type="match status" value="1"/>
</dbReference>
<dbReference type="Gene3D" id="3.40.50.80">
    <property type="entry name" value="Nucleotide-binding domain of ferredoxin-NADP reductase (FNR) module"/>
    <property type="match status" value="1"/>
</dbReference>
<gene>
    <name evidence="8" type="ORF">N0V91_008026</name>
</gene>
<dbReference type="OrthoDB" id="1470350at2759"/>
<dbReference type="GO" id="GO:0050660">
    <property type="term" value="F:flavin adenine dinucleotide binding"/>
    <property type="evidence" value="ECO:0007669"/>
    <property type="project" value="TreeGrafter"/>
</dbReference>
<dbReference type="Pfam" id="PF00175">
    <property type="entry name" value="NAD_binding_1"/>
    <property type="match status" value="1"/>
</dbReference>
<dbReference type="SUPFAM" id="SSF63380">
    <property type="entry name" value="Riboflavin synthase domain-like"/>
    <property type="match status" value="1"/>
</dbReference>
<comment type="cofactor">
    <cofactor evidence="1">
        <name>FAD</name>
        <dbReference type="ChEBI" id="CHEBI:57692"/>
    </cofactor>
</comment>
<reference evidence="8" key="1">
    <citation type="submission" date="2022-10" db="EMBL/GenBank/DDBJ databases">
        <title>Tapping the CABI collections for fungal endophytes: first genome assemblies for Collariella, Neodidymelliopsis, Ascochyta clinopodiicola, Didymella pomorum, Didymosphaeria variabile, Neocosmospora piperis and Neocucurbitaria cava.</title>
        <authorList>
            <person name="Hill R."/>
        </authorList>
    </citation>
    <scope>NUCLEOTIDE SEQUENCE</scope>
    <source>
        <strain evidence="8">IMI 355091</strain>
    </source>
</reference>
<dbReference type="AlphaFoldDB" id="A0A9W8Z9T7"/>
<evidence type="ECO:0000313" key="8">
    <source>
        <dbReference type="EMBL" id="KAJ4401362.1"/>
    </source>
</evidence>
<comment type="caution">
    <text evidence="8">The sequence shown here is derived from an EMBL/GenBank/DDBJ whole genome shotgun (WGS) entry which is preliminary data.</text>
</comment>
<feature type="domain" description="FAD-binding FR-type" evidence="7">
    <location>
        <begin position="15"/>
        <end position="148"/>
    </location>
</feature>
<dbReference type="InterPro" id="IPR039261">
    <property type="entry name" value="FNR_nucleotide-bd"/>
</dbReference>
<protein>
    <recommendedName>
        <fullName evidence="7">FAD-binding FR-type domain-containing protein</fullName>
    </recommendedName>
</protein>
<evidence type="ECO:0000259" key="7">
    <source>
        <dbReference type="PROSITE" id="PS51384"/>
    </source>
</evidence>
<dbReference type="Gene3D" id="1.20.990.10">
    <property type="entry name" value="NADPH-cytochrome p450 Reductase, Chain A, domain 3"/>
    <property type="match status" value="1"/>
</dbReference>
<dbReference type="PRINTS" id="PR00371">
    <property type="entry name" value="FPNCR"/>
</dbReference>
<evidence type="ECO:0000256" key="3">
    <source>
        <dbReference type="ARBA" id="ARBA00022827"/>
    </source>
</evidence>
<proteinExistence type="predicted"/>
<dbReference type="GO" id="GO:0005829">
    <property type="term" value="C:cytosol"/>
    <property type="evidence" value="ECO:0007669"/>
    <property type="project" value="TreeGrafter"/>
</dbReference>
<sequence>MLGIHNVLAGMVELGQPVTSRVMTAVAKSIADEKIRHELEDRVEKENFQKLNVTLIDVLEDYPAPSFTFGEFLAAMPPMRVRQYSISSTPLDDASKCTLTYSVLDAPQRSGRKDARYLGACSTFLERLNPGDQLQVSLRPSRSGFHLPQDDKIPLIMACAGTGLAPFRGFVAERALKKKSGAEVGPALLFYGLNAPDEDDMYRDLFDAWEQQGVVSDRIWHDREDVRDMFRKGANLYLCGAGVVGTGVEGAMAKIRAEASGESIEDATEWVKKVKGERFWADVFA</sequence>
<dbReference type="InterPro" id="IPR003097">
    <property type="entry name" value="CysJ-like_FAD-binding"/>
</dbReference>
<dbReference type="InterPro" id="IPR001709">
    <property type="entry name" value="Flavoprot_Pyr_Nucl_cyt_Rdtase"/>
</dbReference>
<evidence type="ECO:0000313" key="9">
    <source>
        <dbReference type="Proteomes" id="UP001140510"/>
    </source>
</evidence>
<evidence type="ECO:0000256" key="1">
    <source>
        <dbReference type="ARBA" id="ARBA00001974"/>
    </source>
</evidence>
<name>A0A9W8Z9T7_9PLEO</name>
<comment type="catalytic activity">
    <reaction evidence="6">
        <text>2 oxidized [cytochrome P450] + NADPH = 2 reduced [cytochrome P450] + NADP(+) + H(+)</text>
        <dbReference type="Rhea" id="RHEA:24040"/>
        <dbReference type="Rhea" id="RHEA-COMP:14627"/>
        <dbReference type="Rhea" id="RHEA-COMP:14628"/>
        <dbReference type="ChEBI" id="CHEBI:15378"/>
        <dbReference type="ChEBI" id="CHEBI:55376"/>
        <dbReference type="ChEBI" id="CHEBI:57783"/>
        <dbReference type="ChEBI" id="CHEBI:58349"/>
        <dbReference type="ChEBI" id="CHEBI:60344"/>
        <dbReference type="EC" id="1.6.2.4"/>
    </reaction>
</comment>
<keyword evidence="9" id="KW-1185">Reference proteome</keyword>
<dbReference type="Gene3D" id="2.40.30.10">
    <property type="entry name" value="Translation factors"/>
    <property type="match status" value="1"/>
</dbReference>
<dbReference type="FunFam" id="2.40.30.10:FF:000198">
    <property type="entry name" value="Bifunctional cytochrome P450/NADPH--P450 reductase"/>
    <property type="match status" value="1"/>
</dbReference>
<dbReference type="PROSITE" id="PS51384">
    <property type="entry name" value="FAD_FR"/>
    <property type="match status" value="1"/>
</dbReference>